<dbReference type="OrthoDB" id="6780202at2759"/>
<comment type="caution">
    <text evidence="4">The sequence shown here is derived from an EMBL/GenBank/DDBJ whole genome shotgun (WGS) entry which is preliminary data.</text>
</comment>
<reference evidence="4 5" key="1">
    <citation type="submission" date="2017-12" db="EMBL/GenBank/DDBJ databases">
        <title>Hemimetabolous genomes reveal molecular basis of termite eusociality.</title>
        <authorList>
            <person name="Harrison M.C."/>
            <person name="Jongepier E."/>
            <person name="Robertson H.M."/>
            <person name="Arning N."/>
            <person name="Bitard-Feildel T."/>
            <person name="Chao H."/>
            <person name="Childers C.P."/>
            <person name="Dinh H."/>
            <person name="Doddapaneni H."/>
            <person name="Dugan S."/>
            <person name="Gowin J."/>
            <person name="Greiner C."/>
            <person name="Han Y."/>
            <person name="Hu H."/>
            <person name="Hughes D.S.T."/>
            <person name="Huylmans A.-K."/>
            <person name="Kemena C."/>
            <person name="Kremer L.P.M."/>
            <person name="Lee S.L."/>
            <person name="Lopez-Ezquerra A."/>
            <person name="Mallet L."/>
            <person name="Monroy-Kuhn J.M."/>
            <person name="Moser A."/>
            <person name="Murali S.C."/>
            <person name="Muzny D.M."/>
            <person name="Otani S."/>
            <person name="Piulachs M.-D."/>
            <person name="Poelchau M."/>
            <person name="Qu J."/>
            <person name="Schaub F."/>
            <person name="Wada-Katsumata A."/>
            <person name="Worley K.C."/>
            <person name="Xie Q."/>
            <person name="Ylla G."/>
            <person name="Poulsen M."/>
            <person name="Gibbs R.A."/>
            <person name="Schal C."/>
            <person name="Richards S."/>
            <person name="Belles X."/>
            <person name="Korb J."/>
            <person name="Bornberg-Bauer E."/>
        </authorList>
    </citation>
    <scope>NUCLEOTIDE SEQUENCE [LARGE SCALE GENOMIC DNA]</scope>
    <source>
        <tissue evidence="4">Whole body</tissue>
    </source>
</reference>
<evidence type="ECO:0000256" key="1">
    <source>
        <dbReference type="PROSITE-ProRule" id="PRU00371"/>
    </source>
</evidence>
<evidence type="ECO:0000259" key="2">
    <source>
        <dbReference type="PROSITE" id="PS51029"/>
    </source>
</evidence>
<evidence type="ECO:0000259" key="3">
    <source>
        <dbReference type="PROSITE" id="PS51031"/>
    </source>
</evidence>
<dbReference type="InterPro" id="IPR004210">
    <property type="entry name" value="BESS_motif"/>
</dbReference>
<proteinExistence type="predicted"/>
<name>A0A2J7QSW9_9NEOP</name>
<dbReference type="Pfam" id="PF02944">
    <property type="entry name" value="BESS"/>
    <property type="match status" value="1"/>
</dbReference>
<dbReference type="STRING" id="105785.A0A2J7QSW9"/>
<feature type="domain" description="MADF" evidence="2">
    <location>
        <begin position="8"/>
        <end position="102"/>
    </location>
</feature>
<evidence type="ECO:0000313" key="5">
    <source>
        <dbReference type="Proteomes" id="UP000235965"/>
    </source>
</evidence>
<evidence type="ECO:0000313" key="4">
    <source>
        <dbReference type="EMBL" id="PNF31667.1"/>
    </source>
</evidence>
<feature type="domain" description="BESS" evidence="3">
    <location>
        <begin position="204"/>
        <end position="243"/>
    </location>
</feature>
<keyword evidence="1" id="KW-0539">Nucleus</keyword>
<dbReference type="EMBL" id="NEVH01011213">
    <property type="protein sequence ID" value="PNF31667.1"/>
    <property type="molecule type" value="Genomic_DNA"/>
</dbReference>
<dbReference type="GO" id="GO:0006357">
    <property type="term" value="P:regulation of transcription by RNA polymerase II"/>
    <property type="evidence" value="ECO:0007669"/>
    <property type="project" value="TreeGrafter"/>
</dbReference>
<dbReference type="PANTHER" id="PTHR12243:SF67">
    <property type="entry name" value="COREPRESSOR OF PANGOLIN, ISOFORM A-RELATED"/>
    <property type="match status" value="1"/>
</dbReference>
<dbReference type="GO" id="GO:0005634">
    <property type="term" value="C:nucleus"/>
    <property type="evidence" value="ECO:0007669"/>
    <property type="project" value="UniProtKB-SubCell"/>
</dbReference>
<protein>
    <recommendedName>
        <fullName evidence="6">MADF domain-containing protein</fullName>
    </recommendedName>
</protein>
<dbReference type="PANTHER" id="PTHR12243">
    <property type="entry name" value="MADF DOMAIN TRANSCRIPTION FACTOR"/>
    <property type="match status" value="1"/>
</dbReference>
<dbReference type="Proteomes" id="UP000235965">
    <property type="component" value="Unassembled WGS sequence"/>
</dbReference>
<comment type="subcellular location">
    <subcellularLocation>
        <location evidence="1">Nucleus</location>
    </subcellularLocation>
</comment>
<gene>
    <name evidence="4" type="ORF">B7P43_G15686</name>
</gene>
<dbReference type="AlphaFoldDB" id="A0A2J7QSW9"/>
<dbReference type="Pfam" id="PF10545">
    <property type="entry name" value="MADF_DNA_bdg"/>
    <property type="match status" value="1"/>
</dbReference>
<evidence type="ECO:0008006" key="6">
    <source>
        <dbReference type="Google" id="ProtNLM"/>
    </source>
</evidence>
<dbReference type="SMART" id="SM00595">
    <property type="entry name" value="MADF"/>
    <property type="match status" value="1"/>
</dbReference>
<dbReference type="GO" id="GO:0003677">
    <property type="term" value="F:DNA binding"/>
    <property type="evidence" value="ECO:0007669"/>
    <property type="project" value="InterPro"/>
</dbReference>
<dbReference type="InParanoid" id="A0A2J7QSW9"/>
<dbReference type="InterPro" id="IPR039353">
    <property type="entry name" value="TF_Adf1"/>
</dbReference>
<dbReference type="PROSITE" id="PS51031">
    <property type="entry name" value="BESS"/>
    <property type="match status" value="1"/>
</dbReference>
<dbReference type="GO" id="GO:0005667">
    <property type="term" value="C:transcription regulator complex"/>
    <property type="evidence" value="ECO:0007669"/>
    <property type="project" value="TreeGrafter"/>
</dbReference>
<dbReference type="PROSITE" id="PS51029">
    <property type="entry name" value="MADF"/>
    <property type="match status" value="1"/>
</dbReference>
<keyword evidence="5" id="KW-1185">Reference proteome</keyword>
<sequence>MAETLAELIIREVKRRRILWDIKHNTYHNRKLVDRAWSEIAENVGETKETVKTKWKNLRDTFRKELKKAPRSCSGDGEEHAPRYLGSWPHYGAMLFLRESFQSFQLNASSDQPLPSSQLSTSVLHETCEKTRGTEVRMLQSNNQMELEQLENSFPGTTEPAHANRISSAASKTRNTMSSINFDEDLLETESKTLSLLRGQSDEDDEDMHFFKSLLPHVKQLPSISKLYFRSQVQNVLAHELSKI</sequence>
<accession>A0A2J7QSW9</accession>
<organism evidence="4 5">
    <name type="scientific">Cryptotermes secundus</name>
    <dbReference type="NCBI Taxonomy" id="105785"/>
    <lineage>
        <taxon>Eukaryota</taxon>
        <taxon>Metazoa</taxon>
        <taxon>Ecdysozoa</taxon>
        <taxon>Arthropoda</taxon>
        <taxon>Hexapoda</taxon>
        <taxon>Insecta</taxon>
        <taxon>Pterygota</taxon>
        <taxon>Neoptera</taxon>
        <taxon>Polyneoptera</taxon>
        <taxon>Dictyoptera</taxon>
        <taxon>Blattodea</taxon>
        <taxon>Blattoidea</taxon>
        <taxon>Termitoidae</taxon>
        <taxon>Kalotermitidae</taxon>
        <taxon>Cryptotermitinae</taxon>
        <taxon>Cryptotermes</taxon>
    </lineage>
</organism>
<dbReference type="FunCoup" id="A0A2J7QSW9">
    <property type="interactions" value="51"/>
</dbReference>
<dbReference type="InterPro" id="IPR006578">
    <property type="entry name" value="MADF-dom"/>
</dbReference>